<evidence type="ECO:0000256" key="4">
    <source>
        <dbReference type="ARBA" id="ARBA00022692"/>
    </source>
</evidence>
<keyword evidence="5 7" id="KW-1133">Transmembrane helix</keyword>
<dbReference type="STRING" id="572477.Alvin_1409"/>
<evidence type="ECO:0000259" key="8">
    <source>
        <dbReference type="Pfam" id="PF04039"/>
    </source>
</evidence>
<dbReference type="Proteomes" id="UP000001441">
    <property type="component" value="Chromosome"/>
</dbReference>
<organism evidence="9 10">
    <name type="scientific">Allochromatium vinosum (strain ATCC 17899 / DSM 180 / NBRC 103801 / NCIMB 10441 / D)</name>
    <name type="common">Chromatium vinosum</name>
    <dbReference type="NCBI Taxonomy" id="572477"/>
    <lineage>
        <taxon>Bacteria</taxon>
        <taxon>Pseudomonadati</taxon>
        <taxon>Pseudomonadota</taxon>
        <taxon>Gammaproteobacteria</taxon>
        <taxon>Chromatiales</taxon>
        <taxon>Chromatiaceae</taxon>
        <taxon>Allochromatium</taxon>
    </lineage>
</organism>
<evidence type="ECO:0000256" key="2">
    <source>
        <dbReference type="ARBA" id="ARBA00009425"/>
    </source>
</evidence>
<evidence type="ECO:0000313" key="10">
    <source>
        <dbReference type="Proteomes" id="UP000001441"/>
    </source>
</evidence>
<evidence type="ECO:0000256" key="5">
    <source>
        <dbReference type="ARBA" id="ARBA00022989"/>
    </source>
</evidence>
<feature type="transmembrane region" description="Helical" evidence="7">
    <location>
        <begin position="68"/>
        <end position="89"/>
    </location>
</feature>
<evidence type="ECO:0000256" key="6">
    <source>
        <dbReference type="ARBA" id="ARBA00023136"/>
    </source>
</evidence>
<sequence length="226" mass="23081">MSSSNPQTLLIPLLLAAIGALLFWAFWSGLTGHEGERLAALALERVPESGASNPVTSVLLNFRAYDTLLELAVLLAALLGIWSLGPAAAPYQPAALLLDSLVGWVVPMLIIAGGYLLWIGGQAPGGAFQAGALLGAAGVTLALSGRPNAGLPGEAWLRVLAALGTLVFALVGLTLMGLGLGFLTYPPALAKWLILTIETGATLSIGATLAAAFLGGRPRTTRPAEP</sequence>
<dbReference type="EMBL" id="CP001896">
    <property type="protein sequence ID" value="ADC62344.1"/>
    <property type="molecule type" value="Genomic_DNA"/>
</dbReference>
<feature type="domain" description="Na+/H+ antiporter MnhB subunit-related protein" evidence="8">
    <location>
        <begin position="99"/>
        <end position="195"/>
    </location>
</feature>
<dbReference type="KEGG" id="alv:Alvin_1409"/>
<reference evidence="9 10" key="1">
    <citation type="journal article" date="2011" name="Stand. Genomic Sci.">
        <title>Complete genome sequence of Allochromatium vinosum DSM 180(T).</title>
        <authorList>
            <person name="Weissgerber T."/>
            <person name="Zigann R."/>
            <person name="Bruce D."/>
            <person name="Chang Y.J."/>
            <person name="Detter J.C."/>
            <person name="Han C."/>
            <person name="Hauser L."/>
            <person name="Jeffries C.D."/>
            <person name="Land M."/>
            <person name="Munk A.C."/>
            <person name="Tapia R."/>
            <person name="Dahl C."/>
        </authorList>
    </citation>
    <scope>NUCLEOTIDE SEQUENCE [LARGE SCALE GENOMIC DNA]</scope>
    <source>
        <strain evidence="10">ATCC 17899 / DSM 180 / NBRC 103801 / NCIMB 10441 / D</strain>
    </source>
</reference>
<dbReference type="HOGENOM" id="CLU_069132_0_0_6"/>
<comment type="subcellular location">
    <subcellularLocation>
        <location evidence="1">Cell membrane</location>
        <topology evidence="1">Multi-pass membrane protein</topology>
    </subcellularLocation>
</comment>
<comment type="similarity">
    <text evidence="2">Belongs to the CPA3 antiporters (TC 2.A.63) subunit B family.</text>
</comment>
<feature type="transmembrane region" description="Helical" evidence="7">
    <location>
        <begin position="192"/>
        <end position="214"/>
    </location>
</feature>
<dbReference type="PANTHER" id="PTHR33932:SF4">
    <property type="entry name" value="NA(+)_H(+) ANTIPORTER SUBUNIT B"/>
    <property type="match status" value="1"/>
</dbReference>
<dbReference type="PANTHER" id="PTHR33932">
    <property type="entry name" value="NA(+)/H(+) ANTIPORTER SUBUNIT B"/>
    <property type="match status" value="1"/>
</dbReference>
<keyword evidence="3" id="KW-1003">Cell membrane</keyword>
<dbReference type="InterPro" id="IPR050622">
    <property type="entry name" value="CPA3_antiporter_subunitB"/>
</dbReference>
<keyword evidence="6 7" id="KW-0472">Membrane</keyword>
<dbReference type="RefSeq" id="WP_012970618.1">
    <property type="nucleotide sequence ID" value="NC_013851.1"/>
</dbReference>
<evidence type="ECO:0000256" key="7">
    <source>
        <dbReference type="SAM" id="Phobius"/>
    </source>
</evidence>
<feature type="transmembrane region" description="Helical" evidence="7">
    <location>
        <begin position="155"/>
        <end position="180"/>
    </location>
</feature>
<proteinExistence type="inferred from homology"/>
<evidence type="ECO:0000256" key="3">
    <source>
        <dbReference type="ARBA" id="ARBA00022475"/>
    </source>
</evidence>
<keyword evidence="10" id="KW-1185">Reference proteome</keyword>
<dbReference type="AlphaFoldDB" id="D3RT35"/>
<feature type="transmembrane region" description="Helical" evidence="7">
    <location>
        <begin position="126"/>
        <end position="143"/>
    </location>
</feature>
<feature type="transmembrane region" description="Helical" evidence="7">
    <location>
        <begin position="101"/>
        <end position="120"/>
    </location>
</feature>
<evidence type="ECO:0000256" key="1">
    <source>
        <dbReference type="ARBA" id="ARBA00004651"/>
    </source>
</evidence>
<feature type="transmembrane region" description="Helical" evidence="7">
    <location>
        <begin position="9"/>
        <end position="27"/>
    </location>
</feature>
<evidence type="ECO:0000313" key="9">
    <source>
        <dbReference type="EMBL" id="ADC62344.1"/>
    </source>
</evidence>
<name>D3RT35_ALLVD</name>
<accession>D3RT35</accession>
<dbReference type="GO" id="GO:0005886">
    <property type="term" value="C:plasma membrane"/>
    <property type="evidence" value="ECO:0007669"/>
    <property type="project" value="UniProtKB-SubCell"/>
</dbReference>
<dbReference type="InterPro" id="IPR007182">
    <property type="entry name" value="MnhB"/>
</dbReference>
<protein>
    <recommendedName>
        <fullName evidence="8">Na+/H+ antiporter MnhB subunit-related protein domain-containing protein</fullName>
    </recommendedName>
</protein>
<gene>
    <name evidence="9" type="ordered locus">Alvin_1409</name>
</gene>
<keyword evidence="4 7" id="KW-0812">Transmembrane</keyword>
<dbReference type="Pfam" id="PF04039">
    <property type="entry name" value="MnhB"/>
    <property type="match status" value="1"/>
</dbReference>
<dbReference type="eggNOG" id="COG1563">
    <property type="taxonomic scope" value="Bacteria"/>
</dbReference>